<accession>A0A238U8B8</accession>
<evidence type="ECO:0000313" key="3">
    <source>
        <dbReference type="Proteomes" id="UP000215214"/>
    </source>
</evidence>
<dbReference type="PANTHER" id="PTHR46333">
    <property type="entry name" value="CYTOKINESIS PROTEIN 3"/>
    <property type="match status" value="1"/>
</dbReference>
<dbReference type="InterPro" id="IPR038765">
    <property type="entry name" value="Papain-like_cys_pep_sf"/>
</dbReference>
<dbReference type="SUPFAM" id="SSF54001">
    <property type="entry name" value="Cysteine proteinases"/>
    <property type="match status" value="1"/>
</dbReference>
<dbReference type="InterPro" id="IPR052557">
    <property type="entry name" value="CAP/Cytokinesis_protein"/>
</dbReference>
<protein>
    <recommendedName>
        <fullName evidence="1">Transglutaminase-like domain-containing protein</fullName>
    </recommendedName>
</protein>
<dbReference type="EMBL" id="LT899436">
    <property type="protein sequence ID" value="SNR15431.1"/>
    <property type="molecule type" value="Genomic_DNA"/>
</dbReference>
<keyword evidence="3" id="KW-1185">Reference proteome</keyword>
<organism evidence="2 3">
    <name type="scientific">Tenacibaculum jejuense</name>
    <dbReference type="NCBI Taxonomy" id="584609"/>
    <lineage>
        <taxon>Bacteria</taxon>
        <taxon>Pseudomonadati</taxon>
        <taxon>Bacteroidota</taxon>
        <taxon>Flavobacteriia</taxon>
        <taxon>Flavobacteriales</taxon>
        <taxon>Flavobacteriaceae</taxon>
        <taxon>Tenacibaculum</taxon>
    </lineage>
</organism>
<dbReference type="GO" id="GO:0005737">
    <property type="term" value="C:cytoplasm"/>
    <property type="evidence" value="ECO:0007669"/>
    <property type="project" value="TreeGrafter"/>
</dbReference>
<dbReference type="RefSeq" id="WP_095071151.1">
    <property type="nucleotide sequence ID" value="NZ_LT899436.1"/>
</dbReference>
<dbReference type="Pfam" id="PF01841">
    <property type="entry name" value="Transglut_core"/>
    <property type="match status" value="1"/>
</dbReference>
<dbReference type="OrthoDB" id="9788327at2"/>
<dbReference type="InterPro" id="IPR002931">
    <property type="entry name" value="Transglutaminase-like"/>
</dbReference>
<dbReference type="Proteomes" id="UP000215214">
    <property type="component" value="Chromosome TJEJU"/>
</dbReference>
<reference evidence="2 3" key="1">
    <citation type="submission" date="2017-07" db="EMBL/GenBank/DDBJ databases">
        <authorList>
            <person name="Sun Z.S."/>
            <person name="Albrecht U."/>
            <person name="Echele G."/>
            <person name="Lee C.C."/>
        </authorList>
    </citation>
    <scope>NUCLEOTIDE SEQUENCE [LARGE SCALE GENOMIC DNA]</scope>
    <source>
        <strain evidence="3">type strain: KCTC 22618</strain>
    </source>
</reference>
<proteinExistence type="predicted"/>
<evidence type="ECO:0000313" key="2">
    <source>
        <dbReference type="EMBL" id="SNR15431.1"/>
    </source>
</evidence>
<dbReference type="AlphaFoldDB" id="A0A238U8B8"/>
<dbReference type="KEGG" id="tje:TJEJU_1713"/>
<dbReference type="Gene3D" id="3.10.620.30">
    <property type="match status" value="1"/>
</dbReference>
<name>A0A238U8B8_9FLAO</name>
<feature type="domain" description="Transglutaminase-like" evidence="1">
    <location>
        <begin position="50"/>
        <end position="178"/>
    </location>
</feature>
<dbReference type="PANTHER" id="PTHR46333:SF2">
    <property type="entry name" value="CYTOKINESIS PROTEIN 3"/>
    <property type="match status" value="1"/>
</dbReference>
<sequence length="337" mass="39594">MRLIITIFFFIFTIQLNGQISDFKNIDFTKADNTAKLFHGESLKNLPLLTYKLTSKLNTDVEKFRAIYIWVCNNIQNDYTGFLTINRKRKKYKNNLVAYQKWHDNYRKKAFKLLLNKKRTICTGYAYLIQQMSYIAGLKCKMIDGYGRNTISNTDELGIPNHTWNAINLNNKWYLCDATWASGYIDENFKFLKTYNNGYFLTSPLLFAKNHHPIDKKWLLGIHQTADEFVSSPLVYDTTFEHKIIPIQPQSLYLEVEKNKPITFQYKTIKSINLKDVKLVYYTLNNSERKLKLHNISLINNILKFNTIFKKKGTYDIHLKTASEIVVSYAVHVKKTI</sequence>
<evidence type="ECO:0000259" key="1">
    <source>
        <dbReference type="Pfam" id="PF01841"/>
    </source>
</evidence>
<gene>
    <name evidence="2" type="ORF">TJEJU_1713</name>
</gene>